<name>A0AA38SYQ3_9ASTR</name>
<organism evidence="1 2">
    <name type="scientific">Centaurea solstitialis</name>
    <name type="common">yellow star-thistle</name>
    <dbReference type="NCBI Taxonomy" id="347529"/>
    <lineage>
        <taxon>Eukaryota</taxon>
        <taxon>Viridiplantae</taxon>
        <taxon>Streptophyta</taxon>
        <taxon>Embryophyta</taxon>
        <taxon>Tracheophyta</taxon>
        <taxon>Spermatophyta</taxon>
        <taxon>Magnoliopsida</taxon>
        <taxon>eudicotyledons</taxon>
        <taxon>Gunneridae</taxon>
        <taxon>Pentapetalae</taxon>
        <taxon>asterids</taxon>
        <taxon>campanulids</taxon>
        <taxon>Asterales</taxon>
        <taxon>Asteraceae</taxon>
        <taxon>Carduoideae</taxon>
        <taxon>Cardueae</taxon>
        <taxon>Centaureinae</taxon>
        <taxon>Centaurea</taxon>
    </lineage>
</organism>
<sequence>MYLLWVKLHNILLVAFNREGISRIASLLGVPKKMDSCTSATCDNLWGRTGFAKVLIDIWATAELKRTIDVVIPDLDGKEDARQRGFYASDQKEWVPKKAIGTIDPNDVGKQMEEGETSGTKLPVEPVVVLQVNNPLADRVPDVGVISNTIEVASEKDNNVETSKNPLYTPAPRPGECFLTKVDDSRVTVRTKSAGPSSVAPDKPFVQSVVNSIRTYTARRGVYTPATENSFFGYNWVRLESILIDFRLFSELSSFSESEFIFSESESMFSESENHIFRIGIYVFRIGKYVVFSEVFCFVMPFPDWKPTLFRIGKLAS</sequence>
<proteinExistence type="predicted"/>
<dbReference type="EMBL" id="JARYMX010000006">
    <property type="protein sequence ID" value="KAJ9544321.1"/>
    <property type="molecule type" value="Genomic_DNA"/>
</dbReference>
<comment type="caution">
    <text evidence="1">The sequence shown here is derived from an EMBL/GenBank/DDBJ whole genome shotgun (WGS) entry which is preliminary data.</text>
</comment>
<keyword evidence="2" id="KW-1185">Reference proteome</keyword>
<evidence type="ECO:0008006" key="3">
    <source>
        <dbReference type="Google" id="ProtNLM"/>
    </source>
</evidence>
<accession>A0AA38SYQ3</accession>
<reference evidence="1" key="1">
    <citation type="submission" date="2023-03" db="EMBL/GenBank/DDBJ databases">
        <title>Chromosome-scale reference genome and RAD-based genetic map of yellow starthistle (Centaurea solstitialis) reveal putative structural variation and QTLs associated with invader traits.</title>
        <authorList>
            <person name="Reatini B."/>
            <person name="Cang F.A."/>
            <person name="Jiang Q."/>
            <person name="Mckibben M.T.W."/>
            <person name="Barker M.S."/>
            <person name="Rieseberg L.H."/>
            <person name="Dlugosch K.M."/>
        </authorList>
    </citation>
    <scope>NUCLEOTIDE SEQUENCE</scope>
    <source>
        <strain evidence="1">CAN-66</strain>
        <tissue evidence="1">Leaf</tissue>
    </source>
</reference>
<evidence type="ECO:0000313" key="2">
    <source>
        <dbReference type="Proteomes" id="UP001172457"/>
    </source>
</evidence>
<gene>
    <name evidence="1" type="ORF">OSB04_024028</name>
</gene>
<evidence type="ECO:0000313" key="1">
    <source>
        <dbReference type="EMBL" id="KAJ9544321.1"/>
    </source>
</evidence>
<dbReference type="Proteomes" id="UP001172457">
    <property type="component" value="Chromosome 6"/>
</dbReference>
<dbReference type="AlphaFoldDB" id="A0AA38SYQ3"/>
<protein>
    <recommendedName>
        <fullName evidence="3">DUF4283 domain-containing protein</fullName>
    </recommendedName>
</protein>